<sequence>MPRTVVDSSTSNVRHTVKLQIVLESMFASESGKARCASYVSTTDARSPDTVIQIEYSNSEYRVQRSRPPPLSVRRFSPSRMLSFLHPCTILQTRPQPIHQAGQEAELERVGKPSPERSSHERPPGAHMRTLRSNLRLEAYAHSGTTGQKRPLLDVLEEPRLGRLAPQSKPGHTRQAHNSVPWNRVRDDVASVALPPPHPAVLVQSHNTLRTRSAKWCRAALQSLTLGDVPDGSPRLLSGQPAIEAFYINHEAGQSERGCPPPAHMSSRSQKIAARTIYIPWGRERRAGVYGKLGTTAAHRRCGGPISSAAFTPAVRGMARPSTLSGLLKPMRNDRPGGPQHVGREAEEKVTRAHRARMACKMSRKMGKRACVLIGGGPPQLL</sequence>
<dbReference type="EMBL" id="JANSHE010001611">
    <property type="protein sequence ID" value="KAJ3001862.1"/>
    <property type="molecule type" value="Genomic_DNA"/>
</dbReference>
<evidence type="ECO:0000313" key="2">
    <source>
        <dbReference type="Proteomes" id="UP001144978"/>
    </source>
</evidence>
<accession>A0ACC1PT04</accession>
<reference evidence="1" key="1">
    <citation type="submission" date="2022-08" db="EMBL/GenBank/DDBJ databases">
        <title>Genome Sequence of Pycnoporus sanguineus.</title>
        <authorList>
            <person name="Buettner E."/>
        </authorList>
    </citation>
    <scope>NUCLEOTIDE SEQUENCE</scope>
    <source>
        <strain evidence="1">CG-C14</strain>
    </source>
</reference>
<evidence type="ECO:0000313" key="1">
    <source>
        <dbReference type="EMBL" id="KAJ3001862.1"/>
    </source>
</evidence>
<name>A0ACC1PT04_9APHY</name>
<dbReference type="Proteomes" id="UP001144978">
    <property type="component" value="Unassembled WGS sequence"/>
</dbReference>
<keyword evidence="2" id="KW-1185">Reference proteome</keyword>
<organism evidence="1 2">
    <name type="scientific">Trametes sanguinea</name>
    <dbReference type="NCBI Taxonomy" id="158606"/>
    <lineage>
        <taxon>Eukaryota</taxon>
        <taxon>Fungi</taxon>
        <taxon>Dikarya</taxon>
        <taxon>Basidiomycota</taxon>
        <taxon>Agaricomycotina</taxon>
        <taxon>Agaricomycetes</taxon>
        <taxon>Polyporales</taxon>
        <taxon>Polyporaceae</taxon>
        <taxon>Trametes</taxon>
    </lineage>
</organism>
<gene>
    <name evidence="1" type="ORF">NUW54_g6169</name>
</gene>
<comment type="caution">
    <text evidence="1">The sequence shown here is derived from an EMBL/GenBank/DDBJ whole genome shotgun (WGS) entry which is preliminary data.</text>
</comment>
<protein>
    <submittedName>
        <fullName evidence="1">Uncharacterized protein</fullName>
    </submittedName>
</protein>
<proteinExistence type="predicted"/>